<proteinExistence type="predicted"/>
<reference evidence="1" key="1">
    <citation type="submission" date="2023-04" db="EMBL/GenBank/DDBJ databases">
        <title>A chromosome-level genome assembly of the parasitoid wasp Eretmocerus hayati.</title>
        <authorList>
            <person name="Zhong Y."/>
            <person name="Liu S."/>
            <person name="Liu Y."/>
        </authorList>
    </citation>
    <scope>NUCLEOTIDE SEQUENCE</scope>
    <source>
        <strain evidence="1">ZJU_SS_LIU_2023</strain>
    </source>
</reference>
<evidence type="ECO:0000313" key="1">
    <source>
        <dbReference type="EMBL" id="KAJ8679523.1"/>
    </source>
</evidence>
<organism evidence="1 2">
    <name type="scientific">Eretmocerus hayati</name>
    <dbReference type="NCBI Taxonomy" id="131215"/>
    <lineage>
        <taxon>Eukaryota</taxon>
        <taxon>Metazoa</taxon>
        <taxon>Ecdysozoa</taxon>
        <taxon>Arthropoda</taxon>
        <taxon>Hexapoda</taxon>
        <taxon>Insecta</taxon>
        <taxon>Pterygota</taxon>
        <taxon>Neoptera</taxon>
        <taxon>Endopterygota</taxon>
        <taxon>Hymenoptera</taxon>
        <taxon>Apocrita</taxon>
        <taxon>Proctotrupomorpha</taxon>
        <taxon>Chalcidoidea</taxon>
        <taxon>Aphelinidae</taxon>
        <taxon>Aphelininae</taxon>
        <taxon>Eretmocerus</taxon>
    </lineage>
</organism>
<gene>
    <name evidence="1" type="ORF">QAD02_015310</name>
</gene>
<accession>A0ACC2P7V9</accession>
<keyword evidence="2" id="KW-1185">Reference proteome</keyword>
<dbReference type="EMBL" id="CM056742">
    <property type="protein sequence ID" value="KAJ8679523.1"/>
    <property type="molecule type" value="Genomic_DNA"/>
</dbReference>
<sequence length="1476" mass="168664">MACIKKFETSRLFDDIEKEVQMEHKKDLKEIRQTQRKLHGLQRVKEKMKSSHENQLEELTEKLEMANRERKNFERELVITKSDLAVVRRTLDLERQERKDSEERALDIIKKSKQKWENANKDKVDQLKKVIESQTGRITELCTSNNEMSSRLQRIECDFTTANAELEKLRNFEVEYKSSLTKYRKMNRDSQVGVKNELEQIATRAHNHLSELNSKLEMETARVVELESKLRHEQDFNHCCQSNLGLALELAQNDLKKCQEELRVLKATIPARDKEIDTLRSKLQEKVDQLDRASFAEKRIIELQAQVDRLKVDNDQLKQQIELLQDTKLELQETVTNMEMNEALAGKLERATEEKQILEERLKSTLQKEEEQGKKVGALEELVRRFEKSVVTLEAENNCLKTKNQSRSSLSRHTGITIEDAVRISSLEEQIENLAQQLSECREKLAAEEKAAKLIHRDLWKTKKELSDAKIDKRIADREKTTAEEKVKALQGEKLRLSERLNARIKEEEEKANKAIKELEEVKKSLADRTRDFDRLKIQADRNQKNLMQANEQIAELQSSSTALRRELDAVRKQLRGNQDRIDSIQSENSRLSTKLTKLNEEKNDLESKLEKMEQNENGYKVNIELLKETCSVLEEQLNDYEKLTSNHETRENILIQEKMKLQKDLEAVETKLRENELTLDKERVARRRAEQALESLQSDASDVEAENNVLKSRCREYKDLAQQLSNQLGESQKQCDNLRVELSRVKEILGVSKKEANAVKEESSQYLTRVYELKDTNDSLAKDLQSTVDQANDLRTRIVELEEVMQDMHQFYQEREIKAGSTCQQQTKLIDYLQSKFEEKENGKRKKTICDKIFGSKHKENIPPVNPNALPIGYRELENQLERERAKVKTLTEELISLKTTRAVSPLPASNPVSPEKKRIDVSGEIFARQGSMQRMRHNIPHVFKVKLPMRPGKCAACMDSIQFGKRAFICDECQTMAHLKCSVSVPANCGLPGGFARHLNSNRLSNNDNLSSLGGSVQTLAIDEPDCIPERDTDCQRKPANSNASMESWVKLPGRAKSCWEQSKSPSTCWPTSRLDIMALSQIDKSNWLKALGTFSSQCSKPEKIQTVVKLEKNQLDLNTVVELEDENILLFGAEEGLFSYQVGRSQCLTAIRGVKKVYQLTLHPQVGLAVMIAGEDRQLVSCDLRQLKSNAVAAECSRPAINTNTVLTGSDSCHLYQIHGEMLCAATANHVILLKWETNEESGEFISVRELETPEPCSCALFMQNKLIVGCHKFFQIDTRTYSIEEFPEEDGNSVKTTLCGVAKLGIFPVHVLDVSVGTHKNELLLCFNEFGVFVNENGQRTRKVDNTWSHLPFAFAFRKPYLFIIHFSSIEMIKLDGNSYKSTSTSPERSLIEINNPRYLGLAGPRGIYVTSTHSVLEILKIEGIPNLQSHTGSLTSLGALSQNDDSSSEFSFTSSLLEVLDGQGKKVQFAN</sequence>
<comment type="caution">
    <text evidence="1">The sequence shown here is derived from an EMBL/GenBank/DDBJ whole genome shotgun (WGS) entry which is preliminary data.</text>
</comment>
<name>A0ACC2P7V9_9HYME</name>
<dbReference type="Proteomes" id="UP001239111">
    <property type="component" value="Chromosome 2"/>
</dbReference>
<protein>
    <submittedName>
        <fullName evidence="1">Uncharacterized protein</fullName>
    </submittedName>
</protein>
<evidence type="ECO:0000313" key="2">
    <source>
        <dbReference type="Proteomes" id="UP001239111"/>
    </source>
</evidence>